<sequence>GGGVGGLTCAVALKNCPDIEIDLYEQAAQIAEIGAGITIWPRTWDVLKSLGLEGDLL</sequence>
<name>A0A0D0BZD1_9AGAR</name>
<dbReference type="AlphaFoldDB" id="A0A0D0BZD1"/>
<dbReference type="Gene3D" id="3.30.9.30">
    <property type="match status" value="1"/>
</dbReference>
<evidence type="ECO:0008006" key="3">
    <source>
        <dbReference type="Google" id="ProtNLM"/>
    </source>
</evidence>
<gene>
    <name evidence="1" type="ORF">GYMLUDRAFT_147374</name>
</gene>
<evidence type="ECO:0000313" key="1">
    <source>
        <dbReference type="EMBL" id="KIK50757.1"/>
    </source>
</evidence>
<keyword evidence="2" id="KW-1185">Reference proteome</keyword>
<dbReference type="Proteomes" id="UP000053593">
    <property type="component" value="Unassembled WGS sequence"/>
</dbReference>
<dbReference type="HOGENOM" id="CLU_178178_1_0_1"/>
<dbReference type="SUPFAM" id="SSF51905">
    <property type="entry name" value="FAD/NAD(P)-binding domain"/>
    <property type="match status" value="1"/>
</dbReference>
<reference evidence="1 2" key="1">
    <citation type="submission" date="2014-04" db="EMBL/GenBank/DDBJ databases">
        <title>Evolutionary Origins and Diversification of the Mycorrhizal Mutualists.</title>
        <authorList>
            <consortium name="DOE Joint Genome Institute"/>
            <consortium name="Mycorrhizal Genomics Consortium"/>
            <person name="Kohler A."/>
            <person name="Kuo A."/>
            <person name="Nagy L.G."/>
            <person name="Floudas D."/>
            <person name="Copeland A."/>
            <person name="Barry K.W."/>
            <person name="Cichocki N."/>
            <person name="Veneault-Fourrey C."/>
            <person name="LaButti K."/>
            <person name="Lindquist E.A."/>
            <person name="Lipzen A."/>
            <person name="Lundell T."/>
            <person name="Morin E."/>
            <person name="Murat C."/>
            <person name="Riley R."/>
            <person name="Ohm R."/>
            <person name="Sun H."/>
            <person name="Tunlid A."/>
            <person name="Henrissat B."/>
            <person name="Grigoriev I.V."/>
            <person name="Hibbett D.S."/>
            <person name="Martin F."/>
        </authorList>
    </citation>
    <scope>NUCLEOTIDE SEQUENCE [LARGE SCALE GENOMIC DNA]</scope>
    <source>
        <strain evidence="1 2">FD-317 M1</strain>
    </source>
</reference>
<dbReference type="EMBL" id="KN834886">
    <property type="protein sequence ID" value="KIK50757.1"/>
    <property type="molecule type" value="Genomic_DNA"/>
</dbReference>
<organism evidence="1 2">
    <name type="scientific">Collybiopsis luxurians FD-317 M1</name>
    <dbReference type="NCBI Taxonomy" id="944289"/>
    <lineage>
        <taxon>Eukaryota</taxon>
        <taxon>Fungi</taxon>
        <taxon>Dikarya</taxon>
        <taxon>Basidiomycota</taxon>
        <taxon>Agaricomycotina</taxon>
        <taxon>Agaricomycetes</taxon>
        <taxon>Agaricomycetidae</taxon>
        <taxon>Agaricales</taxon>
        <taxon>Marasmiineae</taxon>
        <taxon>Omphalotaceae</taxon>
        <taxon>Collybiopsis</taxon>
        <taxon>Collybiopsis luxurians</taxon>
    </lineage>
</organism>
<dbReference type="InterPro" id="IPR036188">
    <property type="entry name" value="FAD/NAD-bd_sf"/>
</dbReference>
<accession>A0A0D0BZD1</accession>
<feature type="non-terminal residue" evidence="1">
    <location>
        <position position="1"/>
    </location>
</feature>
<proteinExistence type="predicted"/>
<dbReference type="Gene3D" id="3.50.50.60">
    <property type="entry name" value="FAD/NAD(P)-binding domain"/>
    <property type="match status" value="1"/>
</dbReference>
<protein>
    <recommendedName>
        <fullName evidence="3">FAD-binding domain-containing protein</fullName>
    </recommendedName>
</protein>
<feature type="non-terminal residue" evidence="1">
    <location>
        <position position="57"/>
    </location>
</feature>
<evidence type="ECO:0000313" key="2">
    <source>
        <dbReference type="Proteomes" id="UP000053593"/>
    </source>
</evidence>